<dbReference type="SUPFAM" id="SSF51556">
    <property type="entry name" value="Metallo-dependent hydrolases"/>
    <property type="match status" value="1"/>
</dbReference>
<evidence type="ECO:0000259" key="2">
    <source>
        <dbReference type="Pfam" id="PF04909"/>
    </source>
</evidence>
<protein>
    <recommendedName>
        <fullName evidence="2">Amidohydrolase-related domain-containing protein</fullName>
    </recommendedName>
</protein>
<reference evidence="3" key="1">
    <citation type="journal article" date="2015" name="Nature">
        <title>Complex archaea that bridge the gap between prokaryotes and eukaryotes.</title>
        <authorList>
            <person name="Spang A."/>
            <person name="Saw J.H."/>
            <person name="Jorgensen S.L."/>
            <person name="Zaremba-Niedzwiedzka K."/>
            <person name="Martijn J."/>
            <person name="Lind A.E."/>
            <person name="van Eijk R."/>
            <person name="Schleper C."/>
            <person name="Guy L."/>
            <person name="Ettema T.J."/>
        </authorList>
    </citation>
    <scope>NUCLEOTIDE SEQUENCE</scope>
</reference>
<gene>
    <name evidence="3" type="ORF">LCGC14_3011760</name>
</gene>
<dbReference type="Gene3D" id="3.20.20.140">
    <property type="entry name" value="Metal-dependent hydrolases"/>
    <property type="match status" value="1"/>
</dbReference>
<dbReference type="InterPro" id="IPR032466">
    <property type="entry name" value="Metal_Hydrolase"/>
</dbReference>
<organism evidence="3">
    <name type="scientific">marine sediment metagenome</name>
    <dbReference type="NCBI Taxonomy" id="412755"/>
    <lineage>
        <taxon>unclassified sequences</taxon>
        <taxon>metagenomes</taxon>
        <taxon>ecological metagenomes</taxon>
    </lineage>
</organism>
<comment type="caution">
    <text evidence="3">The sequence shown here is derived from an EMBL/GenBank/DDBJ whole genome shotgun (WGS) entry which is preliminary data.</text>
</comment>
<feature type="non-terminal residue" evidence="3">
    <location>
        <position position="1"/>
    </location>
</feature>
<sequence length="193" mass="22852">QGNEYVFDLVTKSQKRVIQFIWITTQIENPSDYLNQCFSKWDFKGVKLHQCWEYYSVDSGFFRTVAEWAESHDLPLFIHLWSDSEVKKIIEYKNNHKNLKLIIAHLFGLEFFIQADCKDENLFFDTSTLQITSSKRMKKAIDFYGADKVTFGSDTPYGKNNLQKNIDRFRNLDIEEQEKEMILGGNIRRLLKL</sequence>
<name>A0A0F8Z5L7_9ZZZZ</name>
<dbReference type="EMBL" id="LAZR01062357">
    <property type="protein sequence ID" value="KKK61694.1"/>
    <property type="molecule type" value="Genomic_DNA"/>
</dbReference>
<dbReference type="GO" id="GO:0016831">
    <property type="term" value="F:carboxy-lyase activity"/>
    <property type="evidence" value="ECO:0007669"/>
    <property type="project" value="InterPro"/>
</dbReference>
<proteinExistence type="predicted"/>
<dbReference type="GO" id="GO:0016787">
    <property type="term" value="F:hydrolase activity"/>
    <property type="evidence" value="ECO:0007669"/>
    <property type="project" value="InterPro"/>
</dbReference>
<dbReference type="AlphaFoldDB" id="A0A0F8Z5L7"/>
<accession>A0A0F8Z5L7</accession>
<dbReference type="InterPro" id="IPR006680">
    <property type="entry name" value="Amidohydro-rel"/>
</dbReference>
<dbReference type="InterPro" id="IPR032465">
    <property type="entry name" value="ACMSD"/>
</dbReference>
<evidence type="ECO:0000313" key="3">
    <source>
        <dbReference type="EMBL" id="KKK61694.1"/>
    </source>
</evidence>
<dbReference type="GO" id="GO:0005737">
    <property type="term" value="C:cytoplasm"/>
    <property type="evidence" value="ECO:0007669"/>
    <property type="project" value="TreeGrafter"/>
</dbReference>
<feature type="domain" description="Amidohydrolase-related" evidence="2">
    <location>
        <begin position="3"/>
        <end position="193"/>
    </location>
</feature>
<dbReference type="PANTHER" id="PTHR21240">
    <property type="entry name" value="2-AMINO-3-CARBOXYLMUCONATE-6-SEMIALDEHYDE DECARBOXYLASE"/>
    <property type="match status" value="1"/>
</dbReference>
<dbReference type="Pfam" id="PF04909">
    <property type="entry name" value="Amidohydro_2"/>
    <property type="match status" value="1"/>
</dbReference>
<evidence type="ECO:0000256" key="1">
    <source>
        <dbReference type="ARBA" id="ARBA00023239"/>
    </source>
</evidence>
<keyword evidence="1" id="KW-0456">Lyase</keyword>
<dbReference type="PANTHER" id="PTHR21240:SF28">
    <property type="entry name" value="ISO-OROTATE DECARBOXYLASE (EUROFUNG)"/>
    <property type="match status" value="1"/>
</dbReference>
<dbReference type="GO" id="GO:0019748">
    <property type="term" value="P:secondary metabolic process"/>
    <property type="evidence" value="ECO:0007669"/>
    <property type="project" value="TreeGrafter"/>
</dbReference>